<keyword evidence="2" id="KW-0472">Membrane</keyword>
<dbReference type="InterPro" id="IPR029051">
    <property type="entry name" value="DUF4352"/>
</dbReference>
<dbReference type="AlphaFoldDB" id="A0A4R6ZL63"/>
<dbReference type="EMBL" id="SNZK01000005">
    <property type="protein sequence ID" value="TDR53161.1"/>
    <property type="molecule type" value="Genomic_DNA"/>
</dbReference>
<accession>A0A4R6ZL63</accession>
<keyword evidence="2" id="KW-0812">Transmembrane</keyword>
<dbReference type="InterPro" id="IPR029050">
    <property type="entry name" value="Immunoprotect_excell_Ig-like"/>
</dbReference>
<name>A0A4R6ZL63_9LIST</name>
<dbReference type="Proteomes" id="UP000295558">
    <property type="component" value="Unassembled WGS sequence"/>
</dbReference>
<dbReference type="STRING" id="1265846.PROCOU_08507"/>
<feature type="transmembrane region" description="Helical" evidence="2">
    <location>
        <begin position="34"/>
        <end position="51"/>
    </location>
</feature>
<keyword evidence="1" id="KW-0732">Signal</keyword>
<protein>
    <submittedName>
        <fullName evidence="4">Uncharacterized protein DUF4352</fullName>
    </submittedName>
</protein>
<dbReference type="Gene3D" id="2.60.40.1240">
    <property type="match status" value="1"/>
</dbReference>
<evidence type="ECO:0000256" key="2">
    <source>
        <dbReference type="SAM" id="Phobius"/>
    </source>
</evidence>
<dbReference type="Pfam" id="PF11611">
    <property type="entry name" value="DUF4352"/>
    <property type="match status" value="1"/>
</dbReference>
<organism evidence="4 5">
    <name type="scientific">Listeria rocourtiae</name>
    <dbReference type="NCBI Taxonomy" id="647910"/>
    <lineage>
        <taxon>Bacteria</taxon>
        <taxon>Bacillati</taxon>
        <taxon>Bacillota</taxon>
        <taxon>Bacilli</taxon>
        <taxon>Bacillales</taxon>
        <taxon>Listeriaceae</taxon>
        <taxon>Listeria</taxon>
    </lineage>
</organism>
<evidence type="ECO:0000259" key="3">
    <source>
        <dbReference type="Pfam" id="PF11611"/>
    </source>
</evidence>
<keyword evidence="5" id="KW-1185">Reference proteome</keyword>
<proteinExistence type="predicted"/>
<evidence type="ECO:0000256" key="1">
    <source>
        <dbReference type="ARBA" id="ARBA00022729"/>
    </source>
</evidence>
<dbReference type="OrthoDB" id="2361085at2"/>
<keyword evidence="2" id="KW-1133">Transmembrane helix</keyword>
<sequence length="182" mass="20158">MADLAFLDDTLVADKEQQIPKRERKTLNMKKRKSLLTLLALSLTLVMILAGCAGNTKAANDDLGKTRTANNLEITLMNAEMKDSNDNHKQMVKIDFSVKNTGKEESGAGAGDFVIKTKDGKKHQVYGLNANNFGDVIPAGKTLKGSGYYEIPTNQKEFTVLYEPFTEMAMEKVVWEITIPIK</sequence>
<comment type="caution">
    <text evidence="4">The sequence shown here is derived from an EMBL/GenBank/DDBJ whole genome shotgun (WGS) entry which is preliminary data.</text>
</comment>
<evidence type="ECO:0000313" key="4">
    <source>
        <dbReference type="EMBL" id="TDR53161.1"/>
    </source>
</evidence>
<evidence type="ECO:0000313" key="5">
    <source>
        <dbReference type="Proteomes" id="UP000295558"/>
    </source>
</evidence>
<gene>
    <name evidence="4" type="ORF">DFP96_10585</name>
</gene>
<reference evidence="4 5" key="1">
    <citation type="submission" date="2019-03" db="EMBL/GenBank/DDBJ databases">
        <title>Genomic Encyclopedia of Type Strains, Phase III (KMG-III): the genomes of soil and plant-associated and newly described type strains.</title>
        <authorList>
            <person name="Whitman W."/>
        </authorList>
    </citation>
    <scope>NUCLEOTIDE SEQUENCE [LARGE SCALE GENOMIC DNA]</scope>
    <source>
        <strain evidence="4 5">CECT 7972</strain>
    </source>
</reference>
<feature type="domain" description="DUF4352" evidence="3">
    <location>
        <begin position="63"/>
        <end position="164"/>
    </location>
</feature>